<dbReference type="AlphaFoldDB" id="A0A6S7G3P5"/>
<dbReference type="GO" id="GO:0005737">
    <property type="term" value="C:cytoplasm"/>
    <property type="evidence" value="ECO:0007669"/>
    <property type="project" value="TreeGrafter"/>
</dbReference>
<comment type="caution">
    <text evidence="3">The sequence shown here is derived from an EMBL/GenBank/DDBJ whole genome shotgun (WGS) entry which is preliminary data.</text>
</comment>
<protein>
    <submittedName>
        <fullName evidence="3">Exportin-5 isoform X2</fullName>
    </submittedName>
</protein>
<dbReference type="EMBL" id="CACRXK020000618">
    <property type="protein sequence ID" value="CAB3983469.1"/>
    <property type="molecule type" value="Genomic_DNA"/>
</dbReference>
<name>A0A6S7G3P5_PARCT</name>
<dbReference type="SUPFAM" id="SSF48371">
    <property type="entry name" value="ARM repeat"/>
    <property type="match status" value="1"/>
</dbReference>
<feature type="domain" description="Exportin-5 C-terminal" evidence="2">
    <location>
        <begin position="880"/>
        <end position="1158"/>
    </location>
</feature>
<dbReference type="Proteomes" id="UP001152795">
    <property type="component" value="Unassembled WGS sequence"/>
</dbReference>
<dbReference type="InterPro" id="IPR013598">
    <property type="entry name" value="Exportin-1/Importin-b-like"/>
</dbReference>
<dbReference type="GO" id="GO:0006611">
    <property type="term" value="P:protein export from nucleus"/>
    <property type="evidence" value="ECO:0007669"/>
    <property type="project" value="InterPro"/>
</dbReference>
<dbReference type="GO" id="GO:0005634">
    <property type="term" value="C:nucleus"/>
    <property type="evidence" value="ECO:0007669"/>
    <property type="project" value="TreeGrafter"/>
</dbReference>
<dbReference type="InterPro" id="IPR045478">
    <property type="entry name" value="Exportin-5_C"/>
</dbReference>
<proteinExistence type="predicted"/>
<evidence type="ECO:0000313" key="4">
    <source>
        <dbReference type="Proteomes" id="UP001152795"/>
    </source>
</evidence>
<evidence type="ECO:0000313" key="3">
    <source>
        <dbReference type="EMBL" id="CAB3983469.1"/>
    </source>
</evidence>
<evidence type="ECO:0000259" key="2">
    <source>
        <dbReference type="Pfam" id="PF19273"/>
    </source>
</evidence>
<dbReference type="PANTHER" id="PTHR11223">
    <property type="entry name" value="EXPORTIN 1/5"/>
    <property type="match status" value="1"/>
</dbReference>
<dbReference type="InterPro" id="IPR011989">
    <property type="entry name" value="ARM-like"/>
</dbReference>
<dbReference type="OrthoDB" id="2215036at2759"/>
<dbReference type="Pfam" id="PF08389">
    <property type="entry name" value="Xpo1"/>
    <property type="match status" value="1"/>
</dbReference>
<gene>
    <name evidence="3" type="ORF">PACLA_8A047534</name>
</gene>
<dbReference type="GO" id="GO:0042565">
    <property type="term" value="C:RNA nuclear export complex"/>
    <property type="evidence" value="ECO:0007669"/>
    <property type="project" value="TreeGrafter"/>
</dbReference>
<keyword evidence="4" id="KW-1185">Reference proteome</keyword>
<dbReference type="InterPro" id="IPR045065">
    <property type="entry name" value="XPO1/5"/>
</dbReference>
<dbReference type="PANTHER" id="PTHR11223:SF3">
    <property type="entry name" value="EXPORTIN-5"/>
    <property type="match status" value="1"/>
</dbReference>
<organism evidence="3 4">
    <name type="scientific">Paramuricea clavata</name>
    <name type="common">Red gorgonian</name>
    <name type="synonym">Violescent sea-whip</name>
    <dbReference type="NCBI Taxonomy" id="317549"/>
    <lineage>
        <taxon>Eukaryota</taxon>
        <taxon>Metazoa</taxon>
        <taxon>Cnidaria</taxon>
        <taxon>Anthozoa</taxon>
        <taxon>Octocorallia</taxon>
        <taxon>Malacalcyonacea</taxon>
        <taxon>Plexauridae</taxon>
        <taxon>Paramuricea</taxon>
    </lineage>
</organism>
<sequence>MALFIGKGQEAEVYHLSQQLAQAVEIILSPDSSRDKRVAATRVCEEFKNNTTYLTSCGIYLYGNHPNFIVKHYGLKLILHAIKFNWNEMLLEEKDNLKILSLHYIQGCTNSLLDEPTYLNDVIAKLTVEIMKREWPQNWPDIIDNLSEISQKGPSQLFTVLRTLLCLAEEATNVEGDLPPARRKDVMSSLICILEDLFKFFVKTLQLAVEKIKQMKAQTGDVKYKEVLLQKFLAESVLTTLCGYVEWVNIKFLVQENAILLQTLCLLLQEDEIRAKAAECLEAIAGRKGAVVERLPLLILVSMDALTLIFSSIKNIVENSDDSDDESHVFLKRVCNIFTLLGQTQLAVLWGAKGCVVEEPTHFHIYLEALISLHRHKNMDGTNHLDKKRNAVLTSEIINKTWASFLRNEMISNNPTFCSFIPQILEISKTKISRGLHPSLNPSKILYPDIDFGSFAEKFGAWTALRKSTKDIVQLITSLYPSDAFLHAATWVLKVTSTPMTSTEVTETSPEYYEWDSLTSFTNSVLNKLFSNDIAFIKDLIECQIRMENGTICFRDLAKKCIVSLVEYKTEAYLIQSSILLCFESFIPFLQFDYELLLKVIHKIFSIISYQPPNEGNHEAEFKAFECRRTAASVWIRICLSHHKLLINIIDDLTKHIQISYDQVNCNSLERSLMAEGLVVLSNGYRNFEKQSKYLSELLTPVREDWMSAEMEQALSSPEAFISFIGLDNANEEEFKAQKRRYTLNMCQRSIHGVLKRVEIPKDSQEQIKGGFKTRLQDEPRNPGTAVVLPLLSNALHLIRVLSSIWDPSVRVKIPHYFQPALEIHESEKGAIFGIDGRDVCEEKRKEDKSKKTEVDNMRTFLFKLNEACAMMLCDCSSGFLKMYCRVCPPSYYESAVVPVVVAVFSHMVEHLKSEWEVVRNREIVRPHLANIEAAEIDEEEEADKDSEVIEDHLVHLLTKNFMETFFAMCTRKRPSLFIATSSSAQETTDDPPIKPDSTDDILEELPKFLLKHPETCKIVLFLPFIAMQWPDTASFVKAAKLCVPFIKQIVQNPPIGVAMSTEMFEQLFTLALQSLQLFGHQVEIQSQLIRNAIIIYDILRPLFPSLKNIILQVPNVDAAVLNNYDLVLLSDNIQTEKQKKKIFKELLSGLIGKEIGKMFQNDITILNLPAMPVVKKETPLSLLDTENKDLGLTRLFEPTKT</sequence>
<dbReference type="GO" id="GO:0006405">
    <property type="term" value="P:RNA export from nucleus"/>
    <property type="evidence" value="ECO:0007669"/>
    <property type="project" value="TreeGrafter"/>
</dbReference>
<reference evidence="3" key="1">
    <citation type="submission" date="2020-04" db="EMBL/GenBank/DDBJ databases">
        <authorList>
            <person name="Alioto T."/>
            <person name="Alioto T."/>
            <person name="Gomez Garrido J."/>
        </authorList>
    </citation>
    <scope>NUCLEOTIDE SEQUENCE</scope>
    <source>
        <strain evidence="3">A484AB</strain>
    </source>
</reference>
<dbReference type="GO" id="GO:0003723">
    <property type="term" value="F:RNA binding"/>
    <property type="evidence" value="ECO:0007669"/>
    <property type="project" value="TreeGrafter"/>
</dbReference>
<dbReference type="Pfam" id="PF19273">
    <property type="entry name" value="Exportin-5"/>
    <property type="match status" value="2"/>
</dbReference>
<accession>A0A6S7G3P5</accession>
<dbReference type="Gene3D" id="1.25.10.10">
    <property type="entry name" value="Leucine-rich Repeat Variant"/>
    <property type="match status" value="1"/>
</dbReference>
<dbReference type="GO" id="GO:0005049">
    <property type="term" value="F:nuclear export signal receptor activity"/>
    <property type="evidence" value="ECO:0007669"/>
    <property type="project" value="InterPro"/>
</dbReference>
<dbReference type="InterPro" id="IPR016024">
    <property type="entry name" value="ARM-type_fold"/>
</dbReference>
<evidence type="ECO:0000259" key="1">
    <source>
        <dbReference type="Pfam" id="PF08389"/>
    </source>
</evidence>
<feature type="domain" description="Exportin-1/Importin-beta-like" evidence="1">
    <location>
        <begin position="117"/>
        <end position="281"/>
    </location>
</feature>
<feature type="domain" description="Exportin-5 C-terminal" evidence="2">
    <location>
        <begin position="328"/>
        <end position="874"/>
    </location>
</feature>